<dbReference type="InterPro" id="IPR035919">
    <property type="entry name" value="EAL_sf"/>
</dbReference>
<dbReference type="SMART" id="SM00267">
    <property type="entry name" value="GGDEF"/>
    <property type="match status" value="1"/>
</dbReference>
<sequence length="710" mass="78898">MGRGRPWGPLKGTDSARHELARYLRGIAVQQTLTVKEIGVRCGCSDTTVSKQINGAELPDWQFVVRFVEACTSQQQWTDRKHTARGLWDAARKSNARPRSGSELPDAYTRLLQAKDETIQAHRQLAAVNDDLNDARKQLLVSIQVENQAAQVITVLRIVLMRLSTLITNLTADRDQSRREAAVHRAELQSVQQRLTIAEQERTRADAQLAQAEQERDRAARLSDEAQTRIVHLESRLRSVPLPDHDLAVDLRGVDTPSPDEVLRDTTAGLDRVQQLLDGQDRDLTALEFADLASAFLRDHDQLTGLKNRSALVRRLEWLLRNAPERSTTLYHFSVDSLPTIAQGLGQSARDRILQHVATRLRHVFFQEHSLVCRLDGEEFVVLVEDETTGSVIVSTISNVAEELLDPFWLDGGGIAVSMSTGVLPRLPEDTSPEGVLRASGATLHRARSSGSGEWAMYDPAVDDVDRGEAVLAAFMAGAWEEGQITVFHRPVHMFASDTKTLVESRLRWNHPLQGEIHHDRCVAIAKRSDLMRRIGRWALSVSVEEATQDDRTLLVTLTDDMACDPDLVAFVSQLLHRSTMPAGRLLLDFPVQSLLAADDTAFDNAQILSDRGILLGLHEFTASPAEIELTDELPVRMVRVGTRSTTPYGRTAEVLTSALSYVRRAGRLVIADHVSTFKEAEMWGKIGVDGFVGVNLMGTETWGRPKAAR</sequence>
<keyword evidence="5" id="KW-1185">Reference proteome</keyword>
<comment type="caution">
    <text evidence="4">The sequence shown here is derived from an EMBL/GenBank/DDBJ whole genome shotgun (WGS) entry which is preliminary data.</text>
</comment>
<reference evidence="5" key="1">
    <citation type="journal article" date="2019" name="Int. J. Syst. Evol. Microbiol.">
        <title>The Global Catalogue of Microorganisms (GCM) 10K type strain sequencing project: providing services to taxonomists for standard genome sequencing and annotation.</title>
        <authorList>
            <consortium name="The Broad Institute Genomics Platform"/>
            <consortium name="The Broad Institute Genome Sequencing Center for Infectious Disease"/>
            <person name="Wu L."/>
            <person name="Ma J."/>
        </authorList>
    </citation>
    <scope>NUCLEOTIDE SEQUENCE [LARGE SCALE GENOMIC DNA]</scope>
    <source>
        <strain evidence="5">CGMCC 4.7319</strain>
    </source>
</reference>
<keyword evidence="1" id="KW-0175">Coiled coil</keyword>
<dbReference type="Pfam" id="PF00563">
    <property type="entry name" value="EAL"/>
    <property type="match status" value="1"/>
</dbReference>
<feature type="coiled-coil region" evidence="1">
    <location>
        <begin position="174"/>
        <end position="229"/>
    </location>
</feature>
<dbReference type="EMBL" id="BMNC01000027">
    <property type="protein sequence ID" value="GGN28446.1"/>
    <property type="molecule type" value="Genomic_DNA"/>
</dbReference>
<dbReference type="Pfam" id="PF00990">
    <property type="entry name" value="GGDEF"/>
    <property type="match status" value="1"/>
</dbReference>
<gene>
    <name evidence="4" type="ORF">GCM10011609_84590</name>
</gene>
<dbReference type="SMART" id="SM00052">
    <property type="entry name" value="EAL"/>
    <property type="match status" value="1"/>
</dbReference>
<dbReference type="PANTHER" id="PTHR33121:SF70">
    <property type="entry name" value="SIGNALING PROTEIN YKOW"/>
    <property type="match status" value="1"/>
</dbReference>
<dbReference type="Proteomes" id="UP000597656">
    <property type="component" value="Unassembled WGS sequence"/>
</dbReference>
<dbReference type="CDD" id="cd01949">
    <property type="entry name" value="GGDEF"/>
    <property type="match status" value="1"/>
</dbReference>
<dbReference type="InterPro" id="IPR043128">
    <property type="entry name" value="Rev_trsase/Diguanyl_cyclase"/>
</dbReference>
<dbReference type="Gene3D" id="3.30.70.270">
    <property type="match status" value="1"/>
</dbReference>
<evidence type="ECO:0000259" key="2">
    <source>
        <dbReference type="PROSITE" id="PS50883"/>
    </source>
</evidence>
<dbReference type="Gene3D" id="3.20.20.450">
    <property type="entry name" value="EAL domain"/>
    <property type="match status" value="1"/>
</dbReference>
<feature type="domain" description="EAL" evidence="2">
    <location>
        <begin position="469"/>
        <end position="710"/>
    </location>
</feature>
<dbReference type="PANTHER" id="PTHR33121">
    <property type="entry name" value="CYCLIC DI-GMP PHOSPHODIESTERASE PDEF"/>
    <property type="match status" value="1"/>
</dbReference>
<evidence type="ECO:0008006" key="6">
    <source>
        <dbReference type="Google" id="ProtNLM"/>
    </source>
</evidence>
<dbReference type="SUPFAM" id="SSF141868">
    <property type="entry name" value="EAL domain-like"/>
    <property type="match status" value="1"/>
</dbReference>
<dbReference type="InterPro" id="IPR050706">
    <property type="entry name" value="Cyclic-di-GMP_PDE-like"/>
</dbReference>
<dbReference type="PROSITE" id="PS50887">
    <property type="entry name" value="GGDEF"/>
    <property type="match status" value="1"/>
</dbReference>
<protein>
    <recommendedName>
        <fullName evidence="6">Diguanylate cyclase (GGDEF) domain-containing protein</fullName>
    </recommendedName>
</protein>
<name>A0ABQ2IV26_9PSEU</name>
<feature type="domain" description="GGDEF" evidence="3">
    <location>
        <begin position="326"/>
        <end position="460"/>
    </location>
</feature>
<proteinExistence type="predicted"/>
<dbReference type="InterPro" id="IPR000160">
    <property type="entry name" value="GGDEF_dom"/>
</dbReference>
<dbReference type="InterPro" id="IPR001633">
    <property type="entry name" value="EAL_dom"/>
</dbReference>
<accession>A0ABQ2IV26</accession>
<dbReference type="SUPFAM" id="SSF55073">
    <property type="entry name" value="Nucleotide cyclase"/>
    <property type="match status" value="1"/>
</dbReference>
<evidence type="ECO:0000313" key="5">
    <source>
        <dbReference type="Proteomes" id="UP000597656"/>
    </source>
</evidence>
<dbReference type="PROSITE" id="PS50883">
    <property type="entry name" value="EAL"/>
    <property type="match status" value="1"/>
</dbReference>
<organism evidence="4 5">
    <name type="scientific">Lentzea pudingi</name>
    <dbReference type="NCBI Taxonomy" id="1789439"/>
    <lineage>
        <taxon>Bacteria</taxon>
        <taxon>Bacillati</taxon>
        <taxon>Actinomycetota</taxon>
        <taxon>Actinomycetes</taxon>
        <taxon>Pseudonocardiales</taxon>
        <taxon>Pseudonocardiaceae</taxon>
        <taxon>Lentzea</taxon>
    </lineage>
</organism>
<evidence type="ECO:0000256" key="1">
    <source>
        <dbReference type="SAM" id="Coils"/>
    </source>
</evidence>
<dbReference type="InterPro" id="IPR029787">
    <property type="entry name" value="Nucleotide_cyclase"/>
</dbReference>
<dbReference type="NCBIfam" id="TIGR00254">
    <property type="entry name" value="GGDEF"/>
    <property type="match status" value="1"/>
</dbReference>
<dbReference type="Pfam" id="PF13560">
    <property type="entry name" value="HTH_31"/>
    <property type="match status" value="1"/>
</dbReference>
<evidence type="ECO:0000313" key="4">
    <source>
        <dbReference type="EMBL" id="GGN28446.1"/>
    </source>
</evidence>
<evidence type="ECO:0000259" key="3">
    <source>
        <dbReference type="PROSITE" id="PS50887"/>
    </source>
</evidence>